<evidence type="ECO:0000313" key="2">
    <source>
        <dbReference type="EMBL" id="RKL68195.1"/>
    </source>
</evidence>
<keyword evidence="3" id="KW-1185">Reference proteome</keyword>
<keyword evidence="2" id="KW-0808">Transferase</keyword>
<evidence type="ECO:0000313" key="3">
    <source>
        <dbReference type="Proteomes" id="UP000281498"/>
    </source>
</evidence>
<accession>A0A3A9KK73</accession>
<dbReference type="InterPro" id="IPR016181">
    <property type="entry name" value="Acyl_CoA_acyltransferase"/>
</dbReference>
<dbReference type="OrthoDB" id="2423856at2"/>
<protein>
    <submittedName>
        <fullName evidence="2">GNAT family N-acetyltransferase</fullName>
    </submittedName>
</protein>
<dbReference type="EMBL" id="PDOE01000002">
    <property type="protein sequence ID" value="RKL68195.1"/>
    <property type="molecule type" value="Genomic_DNA"/>
</dbReference>
<dbReference type="AlphaFoldDB" id="A0A3A9KK73"/>
<organism evidence="2 3">
    <name type="scientific">Salipaludibacillus neizhouensis</name>
    <dbReference type="NCBI Taxonomy" id="885475"/>
    <lineage>
        <taxon>Bacteria</taxon>
        <taxon>Bacillati</taxon>
        <taxon>Bacillota</taxon>
        <taxon>Bacilli</taxon>
        <taxon>Bacillales</taxon>
        <taxon>Bacillaceae</taxon>
    </lineage>
</organism>
<dbReference type="PROSITE" id="PS51186">
    <property type="entry name" value="GNAT"/>
    <property type="match status" value="1"/>
</dbReference>
<dbReference type="SUPFAM" id="SSF55729">
    <property type="entry name" value="Acyl-CoA N-acyltransferases (Nat)"/>
    <property type="match status" value="1"/>
</dbReference>
<dbReference type="Gene3D" id="3.40.630.30">
    <property type="match status" value="1"/>
</dbReference>
<reference evidence="2 3" key="1">
    <citation type="submission" date="2017-10" db="EMBL/GenBank/DDBJ databases">
        <title>Bacillus sp. nov., a halophilic bacterium isolated from a Keqin Lake.</title>
        <authorList>
            <person name="Wang H."/>
        </authorList>
    </citation>
    <scope>NUCLEOTIDE SEQUENCE [LARGE SCALE GENOMIC DNA]</scope>
    <source>
        <strain evidence="2 3">KCTC 13187</strain>
    </source>
</reference>
<comment type="caution">
    <text evidence="2">The sequence shown here is derived from an EMBL/GenBank/DDBJ whole genome shotgun (WGS) entry which is preliminary data.</text>
</comment>
<dbReference type="Pfam" id="PF00583">
    <property type="entry name" value="Acetyltransf_1"/>
    <property type="match status" value="1"/>
</dbReference>
<proteinExistence type="predicted"/>
<dbReference type="GO" id="GO:0016747">
    <property type="term" value="F:acyltransferase activity, transferring groups other than amino-acyl groups"/>
    <property type="evidence" value="ECO:0007669"/>
    <property type="project" value="InterPro"/>
</dbReference>
<dbReference type="Proteomes" id="UP000281498">
    <property type="component" value="Unassembled WGS sequence"/>
</dbReference>
<feature type="domain" description="N-acetyltransferase" evidence="1">
    <location>
        <begin position="3"/>
        <end position="143"/>
    </location>
</feature>
<evidence type="ECO:0000259" key="1">
    <source>
        <dbReference type="PROSITE" id="PS51186"/>
    </source>
</evidence>
<sequence>MTKMIRLLTKEDYYLFEAMDTGLENDYIKLFFSRLTTANNCLYGLFFEGNLACVGGFTVYANRYAMLGRLRSDRRYRGRSFATEMMAFLRKKALEMSGIKWVGANTEEHNKPARRVLEKIGLTPHDAMYVATSKDISELETGVGTWQPIQSITRKKEWLHKEYVKKTKLFPYECYYPFPASEELFQEEILYKWTFYENAEKTRFVITKHDQKETHYLHVVYPWSDFSSQEGLWETIAHAHRQLTAQTGENTYIWMDLTKEEVQALPPNHPFEFPSLWTLYGEAKGRFSAS</sequence>
<dbReference type="RefSeq" id="WP_110938534.1">
    <property type="nucleotide sequence ID" value="NZ_KZ614147.1"/>
</dbReference>
<dbReference type="InterPro" id="IPR000182">
    <property type="entry name" value="GNAT_dom"/>
</dbReference>
<gene>
    <name evidence="2" type="ORF">CR203_06830</name>
</gene>
<name>A0A3A9KK73_9BACI</name>